<dbReference type="InterPro" id="IPR016181">
    <property type="entry name" value="Acyl_CoA_acyltransferase"/>
</dbReference>
<dbReference type="SUPFAM" id="SSF55729">
    <property type="entry name" value="Acyl-CoA N-acyltransferases (Nat)"/>
    <property type="match status" value="1"/>
</dbReference>
<evidence type="ECO:0000313" key="3">
    <source>
        <dbReference type="Proteomes" id="UP000659904"/>
    </source>
</evidence>
<dbReference type="AlphaFoldDB" id="A0A8J3KWX5"/>
<dbReference type="Pfam" id="PF13480">
    <property type="entry name" value="Acetyltransf_6"/>
    <property type="match status" value="1"/>
</dbReference>
<comment type="caution">
    <text evidence="2">The sequence shown here is derived from an EMBL/GenBank/DDBJ whole genome shotgun (WGS) entry which is preliminary data.</text>
</comment>
<dbReference type="Proteomes" id="UP000659904">
    <property type="component" value="Unassembled WGS sequence"/>
</dbReference>
<dbReference type="RefSeq" id="WP_120318267.1">
    <property type="nucleotide sequence ID" value="NZ_BONH01000058.1"/>
</dbReference>
<organism evidence="2 3">
    <name type="scientific">Catellatospora citrea</name>
    <dbReference type="NCBI Taxonomy" id="53366"/>
    <lineage>
        <taxon>Bacteria</taxon>
        <taxon>Bacillati</taxon>
        <taxon>Actinomycetota</taxon>
        <taxon>Actinomycetes</taxon>
        <taxon>Micromonosporales</taxon>
        <taxon>Micromonosporaceae</taxon>
        <taxon>Catellatospora</taxon>
    </lineage>
</organism>
<evidence type="ECO:0000313" key="2">
    <source>
        <dbReference type="EMBL" id="GIG02700.1"/>
    </source>
</evidence>
<protein>
    <submittedName>
        <fullName evidence="2">Cellulose biosynthesis protein CelD</fullName>
    </submittedName>
</protein>
<evidence type="ECO:0000259" key="1">
    <source>
        <dbReference type="Pfam" id="PF13480"/>
    </source>
</evidence>
<feature type="domain" description="BioF2-like acetyltransferase" evidence="1">
    <location>
        <begin position="156"/>
        <end position="299"/>
    </location>
</feature>
<dbReference type="EMBL" id="BONH01000058">
    <property type="protein sequence ID" value="GIG02700.1"/>
    <property type="molecule type" value="Genomic_DNA"/>
</dbReference>
<gene>
    <name evidence="2" type="ORF">Cci01nite_77930</name>
</gene>
<sequence>MTPTANGLVPLEHLADQDILAWHRIRAGNPLLDSPYFHPDFARSVHDSGSPVHVYVERGPAGDATLLLPCHVSGGLLRPVGWPGADFQGPIAAPDTAFQPLDLIAGRVRGYAFDHLLTGVDRCEPWIESRQPSPFLEIGGALPGYLERASSAGRRKMTEARRLVAMAERNLGPLRFAADTVDHDELARVIELKRAQYASTGAPDYFAEPSRVALVHGLLDRRDPAFGGMLSTVYAGDQLLAAHFGIRADRVLHWWFPVYDPALGQLSPGWILLREIIMRADELGITRIDLGRGDDDFKRRAKTGEVEVCQGLVTRSSTRLAARRLQRRLVTAAKTSPLGPQLRQISRRLRGRA</sequence>
<dbReference type="Gene3D" id="3.40.630.30">
    <property type="match status" value="1"/>
</dbReference>
<dbReference type="InterPro" id="IPR038740">
    <property type="entry name" value="BioF2-like_GNAT_dom"/>
</dbReference>
<name>A0A8J3KWX5_9ACTN</name>
<keyword evidence="3" id="KW-1185">Reference proteome</keyword>
<accession>A0A8J3KWX5</accession>
<proteinExistence type="predicted"/>
<reference evidence="2 3" key="1">
    <citation type="submission" date="2021-01" db="EMBL/GenBank/DDBJ databases">
        <title>Whole genome shotgun sequence of Catellatospora citrea NBRC 14495.</title>
        <authorList>
            <person name="Komaki H."/>
            <person name="Tamura T."/>
        </authorList>
    </citation>
    <scope>NUCLEOTIDE SEQUENCE [LARGE SCALE GENOMIC DNA]</scope>
    <source>
        <strain evidence="2 3">NBRC 14495</strain>
    </source>
</reference>